<keyword evidence="1" id="KW-1133">Transmembrane helix</keyword>
<dbReference type="AlphaFoldDB" id="A0A0L6VR68"/>
<name>A0A0L6VR68_9BASI</name>
<feature type="transmembrane region" description="Helical" evidence="1">
    <location>
        <begin position="571"/>
        <end position="588"/>
    </location>
</feature>
<organism evidence="2 3">
    <name type="scientific">Puccinia sorghi</name>
    <dbReference type="NCBI Taxonomy" id="27349"/>
    <lineage>
        <taxon>Eukaryota</taxon>
        <taxon>Fungi</taxon>
        <taxon>Dikarya</taxon>
        <taxon>Basidiomycota</taxon>
        <taxon>Pucciniomycotina</taxon>
        <taxon>Pucciniomycetes</taxon>
        <taxon>Pucciniales</taxon>
        <taxon>Pucciniaceae</taxon>
        <taxon>Puccinia</taxon>
    </lineage>
</organism>
<keyword evidence="1" id="KW-0812">Transmembrane</keyword>
<dbReference type="EMBL" id="LAVV01002632">
    <property type="protein sequence ID" value="KNZ62685.1"/>
    <property type="molecule type" value="Genomic_DNA"/>
</dbReference>
<dbReference type="Proteomes" id="UP000037035">
    <property type="component" value="Unassembled WGS sequence"/>
</dbReference>
<gene>
    <name evidence="2" type="ORF">VP01_1236g1</name>
</gene>
<protein>
    <submittedName>
        <fullName evidence="2">Putative signal peptide protein</fullName>
    </submittedName>
</protein>
<proteinExistence type="predicted"/>
<dbReference type="VEuPathDB" id="FungiDB:VP01_1236g1"/>
<evidence type="ECO:0000313" key="3">
    <source>
        <dbReference type="Proteomes" id="UP000037035"/>
    </source>
</evidence>
<evidence type="ECO:0000256" key="1">
    <source>
        <dbReference type="SAM" id="Phobius"/>
    </source>
</evidence>
<keyword evidence="3" id="KW-1185">Reference proteome</keyword>
<sequence length="597" mass="66580">MSADRCFFLFLLAVSENEGGSREGWCLFGLKVGSRDKVKTSQSIITQACVGLWGEEADGGTRGIGVRKWRDGQQEVCLYKVGGECAGSEEIRITSANKIRSADTNYRLGVDSGDEFGKSIPYVHTAATPTLPSQGKGCLVELCPYDVKPLYSTLTQDPPRTARVLVLLEPLLGPVTRLALWHHWHLWYVTKLTQNLPILTLSSNDAAATSNRTSSETPHVGAEMTKEVHTSTTTHHTNHLLIDLEIELIRLVTGKRAHTFIYLPIKSSEGHLSQTSHSESSLPADLNSICINQLPQETTSCFRSHSFIPRLNSQLKKQRAKMSKYCFAPHVSLAATLGCGEKTFCLLRRASGIQCCCHLPHLSTHIQCNVVEEICSSVFFFLHGVILCPCIFITNKKYLKDQSTRRSSLSSKIRSHLQKRPSISHLQRSSLSIITWSLIFNKIQIFLMTNNSSLTHPKTKDENVSTLLSDLRMIVELKLEAGRKKGKMCELAISSEVNRIEANLYTIIFTNQNGSEPLPRNCETLVFTPFSGALKETNTFCFFTRNTLELILGQSMGRLEIFVCHTISGKGWFLGISLFYGGIINMLVRQSNHKVKI</sequence>
<reference evidence="2 3" key="1">
    <citation type="submission" date="2015-08" db="EMBL/GenBank/DDBJ databases">
        <title>Next Generation Sequencing and Analysis of the Genome of Puccinia sorghi L Schw, the Causal Agent of Maize Common Rust.</title>
        <authorList>
            <person name="Rochi L."/>
            <person name="Burguener G."/>
            <person name="Darino M."/>
            <person name="Turjanski A."/>
            <person name="Kreff E."/>
            <person name="Dieguez M.J."/>
            <person name="Sacco F."/>
        </authorList>
    </citation>
    <scope>NUCLEOTIDE SEQUENCE [LARGE SCALE GENOMIC DNA]</scope>
    <source>
        <strain evidence="2 3">RO10H11247</strain>
    </source>
</reference>
<keyword evidence="1" id="KW-0472">Membrane</keyword>
<evidence type="ECO:0000313" key="2">
    <source>
        <dbReference type="EMBL" id="KNZ62685.1"/>
    </source>
</evidence>
<accession>A0A0L6VR68</accession>
<comment type="caution">
    <text evidence="2">The sequence shown here is derived from an EMBL/GenBank/DDBJ whole genome shotgun (WGS) entry which is preliminary data.</text>
</comment>